<gene>
    <name evidence="7" type="ORF">APB76_03240</name>
</gene>
<dbReference type="GO" id="GO:0016787">
    <property type="term" value="F:hydrolase activity"/>
    <property type="evidence" value="ECO:0007669"/>
    <property type="project" value="TreeGrafter"/>
</dbReference>
<evidence type="ECO:0000256" key="6">
    <source>
        <dbReference type="SAM" id="Phobius"/>
    </source>
</evidence>
<feature type="transmembrane region" description="Helical" evidence="6">
    <location>
        <begin position="126"/>
        <end position="145"/>
    </location>
</feature>
<name>A0A177Y4A7_9VIBR</name>
<dbReference type="PANTHER" id="PTHR31885">
    <property type="entry name" value="GH04784P"/>
    <property type="match status" value="1"/>
</dbReference>
<evidence type="ECO:0000256" key="2">
    <source>
        <dbReference type="ARBA" id="ARBA00007375"/>
    </source>
</evidence>
<accession>A0A177Y4A7</accession>
<evidence type="ECO:0000256" key="5">
    <source>
        <dbReference type="ARBA" id="ARBA00023136"/>
    </source>
</evidence>
<keyword evidence="4 6" id="KW-1133">Transmembrane helix</keyword>
<dbReference type="Pfam" id="PF07947">
    <property type="entry name" value="YhhN"/>
    <property type="match status" value="1"/>
</dbReference>
<feature type="transmembrane region" description="Helical" evidence="6">
    <location>
        <begin position="187"/>
        <end position="206"/>
    </location>
</feature>
<evidence type="ECO:0000313" key="7">
    <source>
        <dbReference type="EMBL" id="OAJ95723.1"/>
    </source>
</evidence>
<dbReference type="RefSeq" id="WP_049846145.1">
    <property type="nucleotide sequence ID" value="NZ_LLEI02000016.1"/>
</dbReference>
<evidence type="ECO:0000256" key="1">
    <source>
        <dbReference type="ARBA" id="ARBA00004141"/>
    </source>
</evidence>
<comment type="caution">
    <text evidence="7">The sequence shown here is derived from an EMBL/GenBank/DDBJ whole genome shotgun (WGS) entry which is preliminary data.</text>
</comment>
<keyword evidence="5 6" id="KW-0472">Membrane</keyword>
<dbReference type="Proteomes" id="UP000078406">
    <property type="component" value="Unassembled WGS sequence"/>
</dbReference>
<protein>
    <recommendedName>
        <fullName evidence="9">Lysoplasmalogenase</fullName>
    </recommendedName>
</protein>
<feature type="transmembrane region" description="Helical" evidence="6">
    <location>
        <begin position="74"/>
        <end position="96"/>
    </location>
</feature>
<dbReference type="EMBL" id="LLEI02000016">
    <property type="protein sequence ID" value="OAJ95723.1"/>
    <property type="molecule type" value="Genomic_DNA"/>
</dbReference>
<comment type="subcellular location">
    <subcellularLocation>
        <location evidence="1">Membrane</location>
        <topology evidence="1">Multi-pass membrane protein</topology>
    </subcellularLocation>
</comment>
<dbReference type="AlphaFoldDB" id="A0A177Y4A7"/>
<feature type="transmembrane region" description="Helical" evidence="6">
    <location>
        <begin position="157"/>
        <end position="175"/>
    </location>
</feature>
<dbReference type="GO" id="GO:0016020">
    <property type="term" value="C:membrane"/>
    <property type="evidence" value="ECO:0007669"/>
    <property type="project" value="UniProtKB-SubCell"/>
</dbReference>
<feature type="transmembrane region" description="Helical" evidence="6">
    <location>
        <begin position="102"/>
        <end position="119"/>
    </location>
</feature>
<organism evidence="7 8">
    <name type="scientific">Vibrio bivalvicida</name>
    <dbReference type="NCBI Taxonomy" id="1276888"/>
    <lineage>
        <taxon>Bacteria</taxon>
        <taxon>Pseudomonadati</taxon>
        <taxon>Pseudomonadota</taxon>
        <taxon>Gammaproteobacteria</taxon>
        <taxon>Vibrionales</taxon>
        <taxon>Vibrionaceae</taxon>
        <taxon>Vibrio</taxon>
        <taxon>Vibrio oreintalis group</taxon>
    </lineage>
</organism>
<proteinExistence type="inferred from homology"/>
<sequence length="207" mass="23093">MWLLIVFTCVIHVWSINQSNRWIFYLSKPTPILLMSLLVFLNHHGQTNYTLWIGIGLVLSSLGDIYLMHPKDKFIQGLGAFLLAHLAYSIAFFSAVDMQVNAWIFLTLLSIGTLIYLLLLPNLGNWKLPIAVYSLGILAMAWGTIEHWNAAVGSGAGYAVLGALIFILSDVVLAVDRFRSQSAFSRHVIMITYYTAQILLTLSAVMS</sequence>
<reference evidence="7 8" key="1">
    <citation type="journal article" date="2016" name="Syst. Appl. Microbiol.">
        <title>Vibrio bivalvicida sp. nov., a novel larval pathogen for bivalve molluscs reared in a hatchery.</title>
        <authorList>
            <person name="Dubert J."/>
            <person name="Romalde J.L."/>
            <person name="Prado S."/>
            <person name="Barja J.L."/>
        </authorList>
    </citation>
    <scope>NUCLEOTIDE SEQUENCE [LARGE SCALE GENOMIC DNA]</scope>
    <source>
        <strain evidence="7 8">605</strain>
    </source>
</reference>
<feature type="transmembrane region" description="Helical" evidence="6">
    <location>
        <begin position="49"/>
        <end position="67"/>
    </location>
</feature>
<dbReference type="InterPro" id="IPR012506">
    <property type="entry name" value="TMEM86B-like"/>
</dbReference>
<evidence type="ECO:0000256" key="3">
    <source>
        <dbReference type="ARBA" id="ARBA00022692"/>
    </source>
</evidence>
<comment type="similarity">
    <text evidence="2">Belongs to the TMEM86 family.</text>
</comment>
<keyword evidence="3 6" id="KW-0812">Transmembrane</keyword>
<evidence type="ECO:0000313" key="8">
    <source>
        <dbReference type="Proteomes" id="UP000078406"/>
    </source>
</evidence>
<dbReference type="PANTHER" id="PTHR31885:SF6">
    <property type="entry name" value="GH04784P"/>
    <property type="match status" value="1"/>
</dbReference>
<evidence type="ECO:0000256" key="4">
    <source>
        <dbReference type="ARBA" id="ARBA00022989"/>
    </source>
</evidence>
<evidence type="ECO:0008006" key="9">
    <source>
        <dbReference type="Google" id="ProtNLM"/>
    </source>
</evidence>